<feature type="compositionally biased region" description="Basic and acidic residues" evidence="1">
    <location>
        <begin position="127"/>
        <end position="160"/>
    </location>
</feature>
<gene>
    <name evidence="2" type="ORF">GLAREA_12593</name>
</gene>
<protein>
    <submittedName>
        <fullName evidence="2">Uncharacterized protein</fullName>
    </submittedName>
</protein>
<dbReference type="GeneID" id="19471633"/>
<dbReference type="OrthoDB" id="197676at2759"/>
<evidence type="ECO:0000313" key="3">
    <source>
        <dbReference type="Proteomes" id="UP000016922"/>
    </source>
</evidence>
<dbReference type="Proteomes" id="UP000016922">
    <property type="component" value="Unassembled WGS sequence"/>
</dbReference>
<proteinExistence type="predicted"/>
<dbReference type="RefSeq" id="XP_008081565.1">
    <property type="nucleotide sequence ID" value="XM_008083374.1"/>
</dbReference>
<dbReference type="EMBL" id="KE145362">
    <property type="protein sequence ID" value="EPE31290.1"/>
    <property type="molecule type" value="Genomic_DNA"/>
</dbReference>
<dbReference type="KEGG" id="glz:GLAREA_12593"/>
<keyword evidence="3" id="KW-1185">Reference proteome</keyword>
<name>S3D0D6_GLAL2</name>
<feature type="compositionally biased region" description="Basic and acidic residues" evidence="1">
    <location>
        <begin position="42"/>
        <end position="54"/>
    </location>
</feature>
<feature type="region of interest" description="Disordered" evidence="1">
    <location>
        <begin position="1"/>
        <end position="174"/>
    </location>
</feature>
<dbReference type="HOGENOM" id="CLU_735768_0_0_1"/>
<feature type="compositionally biased region" description="Low complexity" evidence="1">
    <location>
        <begin position="30"/>
        <end position="41"/>
    </location>
</feature>
<accession>S3D0D6</accession>
<feature type="compositionally biased region" description="Polar residues" evidence="1">
    <location>
        <begin position="57"/>
        <end position="78"/>
    </location>
</feature>
<organism evidence="2 3">
    <name type="scientific">Glarea lozoyensis (strain ATCC 20868 / MF5171)</name>
    <dbReference type="NCBI Taxonomy" id="1116229"/>
    <lineage>
        <taxon>Eukaryota</taxon>
        <taxon>Fungi</taxon>
        <taxon>Dikarya</taxon>
        <taxon>Ascomycota</taxon>
        <taxon>Pezizomycotina</taxon>
        <taxon>Leotiomycetes</taxon>
        <taxon>Helotiales</taxon>
        <taxon>Helotiaceae</taxon>
        <taxon>Glarea</taxon>
    </lineage>
</organism>
<evidence type="ECO:0000256" key="1">
    <source>
        <dbReference type="SAM" id="MobiDB-lite"/>
    </source>
</evidence>
<dbReference type="AlphaFoldDB" id="S3D0D6"/>
<evidence type="ECO:0000313" key="2">
    <source>
        <dbReference type="EMBL" id="EPE31290.1"/>
    </source>
</evidence>
<reference evidence="2 3" key="1">
    <citation type="journal article" date="2013" name="BMC Genomics">
        <title>Genomics-driven discovery of the pneumocandin biosynthetic gene cluster in the fungus Glarea lozoyensis.</title>
        <authorList>
            <person name="Chen L."/>
            <person name="Yue Q."/>
            <person name="Zhang X."/>
            <person name="Xiang M."/>
            <person name="Wang C."/>
            <person name="Li S."/>
            <person name="Che Y."/>
            <person name="Ortiz-Lopez F.J."/>
            <person name="Bills G.F."/>
            <person name="Liu X."/>
            <person name="An Z."/>
        </authorList>
    </citation>
    <scope>NUCLEOTIDE SEQUENCE [LARGE SCALE GENOMIC DNA]</scope>
    <source>
        <strain evidence="3">ATCC 20868 / MF5171</strain>
    </source>
</reference>
<dbReference type="eggNOG" id="ENOG502SR3C">
    <property type="taxonomic scope" value="Eukaryota"/>
</dbReference>
<sequence>MVSLRSGKRVAEDDQIDAKTAAPKTKKVKTSNLKSSESAKSSNKEIKATNKKETVLQPISNLQKAINSVKSESNTPTKESGVEEGSGTGERRTSSKATKPTPPSKAKPQAESDKTPSKRTPSSATKAEAKTDKTPTKTDRTVQSKSDKKEASTKKKDSERPSTPPPACEVIDGVEKTPGLVGPIRPQVIGAGSDIKIAPFKGPKGNKVRKSFQEKEDEYGQEILKRPDHAFHELHVCYQKGPKGSPTYDKAGFELDYKEVAKWMAPKAYDKSAMMRAMDRAIESSEKKEEAMKRIFFEPGAAPVEGPESFRDVGFWVDRVSKDLNVPWHRVGVKEFEIWEKKGFRKAKRGEFAYANATMEEKERISRLGEGRYLRK</sequence>